<dbReference type="Pfam" id="PF20684">
    <property type="entry name" value="Fung_rhodopsin"/>
    <property type="match status" value="1"/>
</dbReference>
<dbReference type="PANTHER" id="PTHR33048">
    <property type="entry name" value="PTH11-LIKE INTEGRAL MEMBRANE PROTEIN (AFU_ORTHOLOGUE AFUA_5G11245)"/>
    <property type="match status" value="1"/>
</dbReference>
<gene>
    <name evidence="8" type="ORF">SODALDRAFT_139235</name>
</gene>
<keyword evidence="3 6" id="KW-1133">Transmembrane helix</keyword>
<evidence type="ECO:0000313" key="8">
    <source>
        <dbReference type="EMBL" id="ROT39847.1"/>
    </source>
</evidence>
<dbReference type="InterPro" id="IPR049326">
    <property type="entry name" value="Rhodopsin_dom_fungi"/>
</dbReference>
<proteinExistence type="inferred from homology"/>
<dbReference type="EMBL" id="ML119053">
    <property type="protein sequence ID" value="ROT39847.1"/>
    <property type="molecule type" value="Genomic_DNA"/>
</dbReference>
<evidence type="ECO:0000256" key="2">
    <source>
        <dbReference type="ARBA" id="ARBA00022692"/>
    </source>
</evidence>
<feature type="transmembrane region" description="Helical" evidence="6">
    <location>
        <begin position="191"/>
        <end position="210"/>
    </location>
</feature>
<dbReference type="InterPro" id="IPR052337">
    <property type="entry name" value="SAT4-like"/>
</dbReference>
<evidence type="ECO:0000256" key="1">
    <source>
        <dbReference type="ARBA" id="ARBA00004141"/>
    </source>
</evidence>
<keyword evidence="4 6" id="KW-0472">Membrane</keyword>
<organism evidence="8 9">
    <name type="scientific">Sodiomyces alkalinus (strain CBS 110278 / VKM F-3762 / F11)</name>
    <name type="common">Alkaliphilic filamentous fungus</name>
    <dbReference type="NCBI Taxonomy" id="1314773"/>
    <lineage>
        <taxon>Eukaryota</taxon>
        <taxon>Fungi</taxon>
        <taxon>Dikarya</taxon>
        <taxon>Ascomycota</taxon>
        <taxon>Pezizomycotina</taxon>
        <taxon>Sordariomycetes</taxon>
        <taxon>Hypocreomycetidae</taxon>
        <taxon>Glomerellales</taxon>
        <taxon>Plectosphaerellaceae</taxon>
        <taxon>Sodiomyces</taxon>
    </lineage>
</organism>
<feature type="transmembrane region" description="Helical" evidence="6">
    <location>
        <begin position="23"/>
        <end position="43"/>
    </location>
</feature>
<feature type="transmembrane region" description="Helical" evidence="6">
    <location>
        <begin position="96"/>
        <end position="124"/>
    </location>
</feature>
<evidence type="ECO:0000313" key="9">
    <source>
        <dbReference type="Proteomes" id="UP000272025"/>
    </source>
</evidence>
<feature type="transmembrane region" description="Helical" evidence="6">
    <location>
        <begin position="55"/>
        <end position="76"/>
    </location>
</feature>
<reference evidence="8 9" key="1">
    <citation type="journal article" date="2018" name="Mol. Ecol.">
        <title>The obligate alkalophilic soda-lake fungus Sodiomyces alkalinus has shifted to a protein diet.</title>
        <authorList>
            <person name="Grum-Grzhimaylo A.A."/>
            <person name="Falkoski D.L."/>
            <person name="van den Heuvel J."/>
            <person name="Valero-Jimenez C.A."/>
            <person name="Min B."/>
            <person name="Choi I.G."/>
            <person name="Lipzen A."/>
            <person name="Daum C.G."/>
            <person name="Aanen D.K."/>
            <person name="Tsang A."/>
            <person name="Henrissat B."/>
            <person name="Bilanenko E.N."/>
            <person name="de Vries R.P."/>
            <person name="van Kan J.A.L."/>
            <person name="Grigoriev I.V."/>
            <person name="Debets A.J.M."/>
        </authorList>
    </citation>
    <scope>NUCLEOTIDE SEQUENCE [LARGE SCALE GENOMIC DNA]</scope>
    <source>
        <strain evidence="8 9">F11</strain>
    </source>
</reference>
<accession>A0A3N2PZC3</accession>
<dbReference type="AlphaFoldDB" id="A0A3N2PZC3"/>
<dbReference type="OrthoDB" id="10017208at2759"/>
<evidence type="ECO:0000259" key="7">
    <source>
        <dbReference type="Pfam" id="PF20684"/>
    </source>
</evidence>
<feature type="transmembrane region" description="Helical" evidence="6">
    <location>
        <begin position="136"/>
        <end position="159"/>
    </location>
</feature>
<feature type="transmembrane region" description="Helical" evidence="6">
    <location>
        <begin position="222"/>
        <end position="245"/>
    </location>
</feature>
<evidence type="ECO:0000256" key="5">
    <source>
        <dbReference type="ARBA" id="ARBA00038359"/>
    </source>
</evidence>
<dbReference type="RefSeq" id="XP_028467653.1">
    <property type="nucleotide sequence ID" value="XM_028606775.1"/>
</dbReference>
<dbReference type="GO" id="GO:0016020">
    <property type="term" value="C:membrane"/>
    <property type="evidence" value="ECO:0007669"/>
    <property type="project" value="UniProtKB-SubCell"/>
</dbReference>
<dbReference type="Proteomes" id="UP000272025">
    <property type="component" value="Unassembled WGS sequence"/>
</dbReference>
<dbReference type="STRING" id="1314773.A0A3N2PZC3"/>
<evidence type="ECO:0000256" key="4">
    <source>
        <dbReference type="ARBA" id="ARBA00023136"/>
    </source>
</evidence>
<protein>
    <recommendedName>
        <fullName evidence="7">Rhodopsin domain-containing protein</fullName>
    </recommendedName>
</protein>
<keyword evidence="2 6" id="KW-0812">Transmembrane</keyword>
<keyword evidence="9" id="KW-1185">Reference proteome</keyword>
<comment type="similarity">
    <text evidence="5">Belongs to the SAT4 family.</text>
</comment>
<comment type="subcellular location">
    <subcellularLocation>
        <location evidence="1">Membrane</location>
        <topology evidence="1">Multi-pass membrane protein</topology>
    </subcellularLocation>
</comment>
<dbReference type="PANTHER" id="PTHR33048:SF167">
    <property type="entry name" value="INTEGRAL MEMBRANE PROTEIN"/>
    <property type="match status" value="1"/>
</dbReference>
<evidence type="ECO:0000256" key="6">
    <source>
        <dbReference type="SAM" id="Phobius"/>
    </source>
</evidence>
<feature type="domain" description="Rhodopsin" evidence="7">
    <location>
        <begin position="39"/>
        <end position="284"/>
    </location>
</feature>
<name>A0A3N2PZC3_SODAK</name>
<evidence type="ECO:0000256" key="3">
    <source>
        <dbReference type="ARBA" id="ARBA00022989"/>
    </source>
</evidence>
<sequence>MSSGPPPDIDPAYAAETNFPRMMAINGTFHGIAIIFLALRIYVRSCLLKSFGIDDVVMIMAWLFLFGGGMVTQIIAGTHGALGRHADAVTVEEMEMYGMMSFVQGVCMTVTSICLLKFSIALSLLRLNNTNKWYKWILWGLMAFIFCYMIMGWVSLLAFCKPVEAHWDKEVFKTATCYPRETANLFASLNTAFNIFTDVAFATIPIPMLWSLQTKLRVRIYLIAIFNLGYIAVGIGIVKLIFQLVTRGDPDKTFNNWIQFFGLLQQNVGMITACAPMLKPLVARTLKLQTSYASPTGPSGYGNRQRPSAAGYIREETSGFEMSKLQGGVSDPYHTTVKGGISDDGSETSILAENLQHRVMKHTEITVEESSPRNRS</sequence>
<dbReference type="GeneID" id="39575253"/>